<dbReference type="EMBL" id="MWXA01000003">
    <property type="protein sequence ID" value="OZG67726.1"/>
    <property type="molecule type" value="Genomic_DNA"/>
</dbReference>
<dbReference type="CDD" id="cd00077">
    <property type="entry name" value="HDc"/>
    <property type="match status" value="1"/>
</dbReference>
<dbReference type="GO" id="GO:0016787">
    <property type="term" value="F:hydrolase activity"/>
    <property type="evidence" value="ECO:0007669"/>
    <property type="project" value="UniProtKB-KW"/>
</dbReference>
<dbReference type="SUPFAM" id="SSF109604">
    <property type="entry name" value="HD-domain/PDEase-like"/>
    <property type="match status" value="1"/>
</dbReference>
<dbReference type="NCBIfam" id="TIGR00277">
    <property type="entry name" value="HDIG"/>
    <property type="match status" value="1"/>
</dbReference>
<dbReference type="Gene3D" id="1.10.3210.10">
    <property type="entry name" value="Hypothetical protein af1432"/>
    <property type="match status" value="1"/>
</dbReference>
<protein>
    <submittedName>
        <fullName evidence="2">Phosphohydrolase</fullName>
    </submittedName>
</protein>
<evidence type="ECO:0000313" key="2">
    <source>
        <dbReference type="EMBL" id="OZG67726.1"/>
    </source>
</evidence>
<sequence>MAALGHAQKVRQGALYDAGMTRKLPNQQAIDELHHHFAPSEAAYRMVHTHCQIVADITLELAEASGATWRNDDFDLDLALVGAWLHDIGTYQVFEHDGADGKPLKFNRKRYILHGVLGYRLLLQEGLDEEIAQFARNHTGVGLYRQDVIDEGLPLPVADYVPLNDEQELVMYADKFNSKSVPSSFIAESRQNKRAAKFGDANYERWRKLVAKYGLPDISQLAERYSQPIRH</sequence>
<evidence type="ECO:0000259" key="1">
    <source>
        <dbReference type="Pfam" id="PF01966"/>
    </source>
</evidence>
<accession>A0A261G9R1</accession>
<reference evidence="2 3" key="1">
    <citation type="journal article" date="2017" name="BMC Genomics">
        <title>Comparative genomic and phylogenomic analyses of the Bifidobacteriaceae family.</title>
        <authorList>
            <person name="Lugli G.A."/>
            <person name="Milani C."/>
            <person name="Turroni F."/>
            <person name="Duranti S."/>
            <person name="Mancabelli L."/>
            <person name="Mangifesta M."/>
            <person name="Ferrario C."/>
            <person name="Modesto M."/>
            <person name="Mattarelli P."/>
            <person name="Jiri K."/>
            <person name="van Sinderen D."/>
            <person name="Ventura M."/>
        </authorList>
    </citation>
    <scope>NUCLEOTIDE SEQUENCE [LARGE SCALE GENOMIC DNA]</scope>
    <source>
        <strain evidence="2 3">LMG 28769</strain>
    </source>
</reference>
<dbReference type="InterPro" id="IPR003607">
    <property type="entry name" value="HD/PDEase_dom"/>
</dbReference>
<dbReference type="Proteomes" id="UP000216451">
    <property type="component" value="Unassembled WGS sequence"/>
</dbReference>
<dbReference type="Pfam" id="PF01966">
    <property type="entry name" value="HD"/>
    <property type="match status" value="1"/>
</dbReference>
<evidence type="ECO:0000313" key="3">
    <source>
        <dbReference type="Proteomes" id="UP000216451"/>
    </source>
</evidence>
<keyword evidence="3" id="KW-1185">Reference proteome</keyword>
<feature type="domain" description="HD" evidence="1">
    <location>
        <begin position="48"/>
        <end position="176"/>
    </location>
</feature>
<dbReference type="AlphaFoldDB" id="A0A261G9R1"/>
<comment type="caution">
    <text evidence="2">The sequence shown here is derived from an EMBL/GenBank/DDBJ whole genome shotgun (WGS) entry which is preliminary data.</text>
</comment>
<proteinExistence type="predicted"/>
<organism evidence="2 3">
    <name type="scientific">Bifidobacterium aquikefiri</name>
    <dbReference type="NCBI Taxonomy" id="1653207"/>
    <lineage>
        <taxon>Bacteria</taxon>
        <taxon>Bacillati</taxon>
        <taxon>Actinomycetota</taxon>
        <taxon>Actinomycetes</taxon>
        <taxon>Bifidobacteriales</taxon>
        <taxon>Bifidobacteriaceae</taxon>
        <taxon>Bifidobacterium</taxon>
    </lineage>
</organism>
<dbReference type="InterPro" id="IPR006675">
    <property type="entry name" value="HDIG_dom"/>
</dbReference>
<dbReference type="InterPro" id="IPR006674">
    <property type="entry name" value="HD_domain"/>
</dbReference>
<gene>
    <name evidence="2" type="ORF">BAQU_0370</name>
</gene>
<keyword evidence="2" id="KW-0378">Hydrolase</keyword>
<name>A0A261G9R1_9BIFI</name>